<name>A0ABQ7J3N2_9HELO</name>
<evidence type="ECO:0000313" key="2">
    <source>
        <dbReference type="EMBL" id="KAF7940568.1"/>
    </source>
</evidence>
<reference evidence="2 3" key="1">
    <citation type="journal article" date="2020" name="Genome Biol. Evol.">
        <title>Comparative genomics of Sclerotiniaceae.</title>
        <authorList>
            <person name="Valero Jimenez C.A."/>
            <person name="Steentjes M."/>
            <person name="Scholten O.E."/>
            <person name="Van Kan J.A.L."/>
        </authorList>
    </citation>
    <scope>NUCLEOTIDE SEQUENCE [LARGE SCALE GENOMIC DNA]</scope>
    <source>
        <strain evidence="2 3">B1</strain>
    </source>
</reference>
<dbReference type="Proteomes" id="UP000783213">
    <property type="component" value="Unassembled WGS sequence"/>
</dbReference>
<sequence length="67" mass="7534">MPHRLTVSRLPSILAALQTVLGMRAGTLGCAALNWALHKCHCATLEAQWHTNRVPRLPQLQLRLVIW</sequence>
<comment type="caution">
    <text evidence="2">The sequence shown here is derived from an EMBL/GenBank/DDBJ whole genome shotgun (WGS) entry which is preliminary data.</text>
</comment>
<keyword evidence="3" id="KW-1185">Reference proteome</keyword>
<dbReference type="RefSeq" id="XP_038815990.1">
    <property type="nucleotide sequence ID" value="XM_038948313.1"/>
</dbReference>
<evidence type="ECO:0000256" key="1">
    <source>
        <dbReference type="SAM" id="SignalP"/>
    </source>
</evidence>
<proteinExistence type="predicted"/>
<evidence type="ECO:0008006" key="4">
    <source>
        <dbReference type="Google" id="ProtNLM"/>
    </source>
</evidence>
<keyword evidence="1" id="KW-0732">Signal</keyword>
<organism evidence="2 3">
    <name type="scientific">Botrytis deweyae</name>
    <dbReference type="NCBI Taxonomy" id="2478750"/>
    <lineage>
        <taxon>Eukaryota</taxon>
        <taxon>Fungi</taxon>
        <taxon>Dikarya</taxon>
        <taxon>Ascomycota</taxon>
        <taxon>Pezizomycotina</taxon>
        <taxon>Leotiomycetes</taxon>
        <taxon>Helotiales</taxon>
        <taxon>Sclerotiniaceae</taxon>
        <taxon>Botrytis</taxon>
    </lineage>
</organism>
<feature type="signal peptide" evidence="1">
    <location>
        <begin position="1"/>
        <end position="22"/>
    </location>
</feature>
<evidence type="ECO:0000313" key="3">
    <source>
        <dbReference type="Proteomes" id="UP000783213"/>
    </source>
</evidence>
<protein>
    <recommendedName>
        <fullName evidence="4">Secreted protein</fullName>
    </recommendedName>
</protein>
<accession>A0ABQ7J3N2</accession>
<gene>
    <name evidence="2" type="ORF">EAE98_000695</name>
</gene>
<feature type="chain" id="PRO_5046614751" description="Secreted protein" evidence="1">
    <location>
        <begin position="23"/>
        <end position="67"/>
    </location>
</feature>
<dbReference type="GeneID" id="62227470"/>
<dbReference type="EMBL" id="RCSX01000001">
    <property type="protein sequence ID" value="KAF7940568.1"/>
    <property type="molecule type" value="Genomic_DNA"/>
</dbReference>